<dbReference type="Proteomes" id="UP000685013">
    <property type="component" value="Chromosome 3"/>
</dbReference>
<dbReference type="AlphaFoldDB" id="A0AAV6NU95"/>
<feature type="non-terminal residue" evidence="1">
    <location>
        <position position="1"/>
    </location>
</feature>
<sequence>MLVFEMTNYGVIKGVRTAIRGMQWLQTLGLPKVDNKGLALAIRIGDSRILIEDDPSLTQKEALIESLKRSWKQRGPSTWSSKKIIEQVEDFNFLNAIPPSNLPSEVDKL</sequence>
<name>A0AAV6NU95_9ROSI</name>
<evidence type="ECO:0000313" key="1">
    <source>
        <dbReference type="EMBL" id="KAG6603215.1"/>
    </source>
</evidence>
<accession>A0AAV6NU95</accession>
<dbReference type="EMBL" id="JAGKQH010000003">
    <property type="protein sequence ID" value="KAG6603215.1"/>
    <property type="molecule type" value="Genomic_DNA"/>
</dbReference>
<protein>
    <submittedName>
        <fullName evidence="1">Uncharacterized protein</fullName>
    </submittedName>
</protein>
<evidence type="ECO:0000313" key="2">
    <source>
        <dbReference type="Proteomes" id="UP000685013"/>
    </source>
</evidence>
<proteinExistence type="predicted"/>
<gene>
    <name evidence="1" type="ORF">SDJN03_03824</name>
</gene>
<keyword evidence="2" id="KW-1185">Reference proteome</keyword>
<organism evidence="1 2">
    <name type="scientific">Cucurbita argyrosperma subsp. sororia</name>
    <dbReference type="NCBI Taxonomy" id="37648"/>
    <lineage>
        <taxon>Eukaryota</taxon>
        <taxon>Viridiplantae</taxon>
        <taxon>Streptophyta</taxon>
        <taxon>Embryophyta</taxon>
        <taxon>Tracheophyta</taxon>
        <taxon>Spermatophyta</taxon>
        <taxon>Magnoliopsida</taxon>
        <taxon>eudicotyledons</taxon>
        <taxon>Gunneridae</taxon>
        <taxon>Pentapetalae</taxon>
        <taxon>rosids</taxon>
        <taxon>fabids</taxon>
        <taxon>Cucurbitales</taxon>
        <taxon>Cucurbitaceae</taxon>
        <taxon>Cucurbiteae</taxon>
        <taxon>Cucurbita</taxon>
    </lineage>
</organism>
<reference evidence="1 2" key="1">
    <citation type="journal article" date="2021" name="Hortic Res">
        <title>The domestication of Cucurbita argyrosperma as revealed by the genome of its wild relative.</title>
        <authorList>
            <person name="Barrera-Redondo J."/>
            <person name="Sanchez-de la Vega G."/>
            <person name="Aguirre-Liguori J.A."/>
            <person name="Castellanos-Morales G."/>
            <person name="Gutierrez-Guerrero Y.T."/>
            <person name="Aguirre-Dugua X."/>
            <person name="Aguirre-Planter E."/>
            <person name="Tenaillon M.I."/>
            <person name="Lira-Saade R."/>
            <person name="Eguiarte L.E."/>
        </authorList>
    </citation>
    <scope>NUCLEOTIDE SEQUENCE [LARGE SCALE GENOMIC DNA]</scope>
    <source>
        <strain evidence="1">JBR-2021</strain>
    </source>
</reference>
<comment type="caution">
    <text evidence="1">The sequence shown here is derived from an EMBL/GenBank/DDBJ whole genome shotgun (WGS) entry which is preliminary data.</text>
</comment>